<reference evidence="1" key="1">
    <citation type="submission" date="2018-05" db="EMBL/GenBank/DDBJ databases">
        <title>Draft genome of Mucuna pruriens seed.</title>
        <authorList>
            <person name="Nnadi N.E."/>
            <person name="Vos R."/>
            <person name="Hasami M.H."/>
            <person name="Devisetty U.K."/>
            <person name="Aguiy J.C."/>
        </authorList>
    </citation>
    <scope>NUCLEOTIDE SEQUENCE [LARGE SCALE GENOMIC DNA]</scope>
    <source>
        <strain evidence="1">JCA_2017</strain>
    </source>
</reference>
<name>A0A371HGU8_MUCPR</name>
<accession>A0A371HGU8</accession>
<comment type="caution">
    <text evidence="1">The sequence shown here is derived from an EMBL/GenBank/DDBJ whole genome shotgun (WGS) entry which is preliminary data.</text>
</comment>
<protein>
    <submittedName>
        <fullName evidence="1">Uncharacterized protein</fullName>
    </submittedName>
</protein>
<evidence type="ECO:0000313" key="1">
    <source>
        <dbReference type="EMBL" id="RDY01999.1"/>
    </source>
</evidence>
<gene>
    <name evidence="1" type="ORF">CR513_14599</name>
</gene>
<dbReference type="AlphaFoldDB" id="A0A371HGU8"/>
<sequence>MTRRYIKLPTNCFDRKKNLVITPVQWVFMTHDQRKVYVPTYSSKERRMGYLRRYNPKNCFWMMKQKHMSLKHPRGTSRKTYHSEQRVIENIENRVRTQSEKTKLKWLYFEKLNPRM</sequence>
<feature type="non-terminal residue" evidence="1">
    <location>
        <position position="1"/>
    </location>
</feature>
<dbReference type="EMBL" id="QJKJ01002622">
    <property type="protein sequence ID" value="RDY01999.1"/>
    <property type="molecule type" value="Genomic_DNA"/>
</dbReference>
<evidence type="ECO:0000313" key="2">
    <source>
        <dbReference type="Proteomes" id="UP000257109"/>
    </source>
</evidence>
<dbReference type="Proteomes" id="UP000257109">
    <property type="component" value="Unassembled WGS sequence"/>
</dbReference>
<organism evidence="1 2">
    <name type="scientific">Mucuna pruriens</name>
    <name type="common">Velvet bean</name>
    <name type="synonym">Dolichos pruriens</name>
    <dbReference type="NCBI Taxonomy" id="157652"/>
    <lineage>
        <taxon>Eukaryota</taxon>
        <taxon>Viridiplantae</taxon>
        <taxon>Streptophyta</taxon>
        <taxon>Embryophyta</taxon>
        <taxon>Tracheophyta</taxon>
        <taxon>Spermatophyta</taxon>
        <taxon>Magnoliopsida</taxon>
        <taxon>eudicotyledons</taxon>
        <taxon>Gunneridae</taxon>
        <taxon>Pentapetalae</taxon>
        <taxon>rosids</taxon>
        <taxon>fabids</taxon>
        <taxon>Fabales</taxon>
        <taxon>Fabaceae</taxon>
        <taxon>Papilionoideae</taxon>
        <taxon>50 kb inversion clade</taxon>
        <taxon>NPAAA clade</taxon>
        <taxon>indigoferoid/millettioid clade</taxon>
        <taxon>Phaseoleae</taxon>
        <taxon>Mucuna</taxon>
    </lineage>
</organism>
<keyword evidence="2" id="KW-1185">Reference proteome</keyword>
<proteinExistence type="predicted"/>